<evidence type="ECO:0000256" key="1">
    <source>
        <dbReference type="SAM" id="MobiDB-lite"/>
    </source>
</evidence>
<evidence type="ECO:0000313" key="3">
    <source>
        <dbReference type="Proteomes" id="UP000291483"/>
    </source>
</evidence>
<dbReference type="EMBL" id="SHLC01000001">
    <property type="protein sequence ID" value="RZU64233.1"/>
    <property type="molecule type" value="Genomic_DNA"/>
</dbReference>
<reference evidence="2 3" key="1">
    <citation type="submission" date="2019-02" db="EMBL/GenBank/DDBJ databases">
        <title>Sequencing the genomes of 1000 actinobacteria strains.</title>
        <authorList>
            <person name="Klenk H.-P."/>
        </authorList>
    </citation>
    <scope>NUCLEOTIDE SEQUENCE [LARGE SCALE GENOMIC DNA]</scope>
    <source>
        <strain evidence="2 3">DSM 18319</strain>
    </source>
</reference>
<sequence length="63" mass="6968">MPRTTARQVAPHLESYVSSRTGDPIHVGCVCPIGRPHSYEEWQNQSAPRAAVRRLRRAGNDAG</sequence>
<dbReference type="Proteomes" id="UP000291483">
    <property type="component" value="Unassembled WGS sequence"/>
</dbReference>
<gene>
    <name evidence="2" type="ORF">EV379_0527</name>
</gene>
<keyword evidence="3" id="KW-1185">Reference proteome</keyword>
<dbReference type="AlphaFoldDB" id="A0A4Q8AK03"/>
<organism evidence="2 3">
    <name type="scientific">Microterricola gilva</name>
    <dbReference type="NCBI Taxonomy" id="393267"/>
    <lineage>
        <taxon>Bacteria</taxon>
        <taxon>Bacillati</taxon>
        <taxon>Actinomycetota</taxon>
        <taxon>Actinomycetes</taxon>
        <taxon>Micrococcales</taxon>
        <taxon>Microbacteriaceae</taxon>
        <taxon>Microterricola</taxon>
    </lineage>
</organism>
<proteinExistence type="predicted"/>
<protein>
    <submittedName>
        <fullName evidence="2">Uncharacterized protein</fullName>
    </submittedName>
</protein>
<accession>A0A4Q8AK03</accession>
<name>A0A4Q8AK03_9MICO</name>
<comment type="caution">
    <text evidence="2">The sequence shown here is derived from an EMBL/GenBank/DDBJ whole genome shotgun (WGS) entry which is preliminary data.</text>
</comment>
<evidence type="ECO:0000313" key="2">
    <source>
        <dbReference type="EMBL" id="RZU64233.1"/>
    </source>
</evidence>
<feature type="region of interest" description="Disordered" evidence="1">
    <location>
        <begin position="41"/>
        <end position="63"/>
    </location>
</feature>